<evidence type="ECO:0000313" key="4">
    <source>
        <dbReference type="Proteomes" id="UP001480595"/>
    </source>
</evidence>
<dbReference type="GeneID" id="92091943"/>
<keyword evidence="4" id="KW-1185">Reference proteome</keyword>
<organism evidence="3 4">
    <name type="scientific">Apiospora phragmitis</name>
    <dbReference type="NCBI Taxonomy" id="2905665"/>
    <lineage>
        <taxon>Eukaryota</taxon>
        <taxon>Fungi</taxon>
        <taxon>Dikarya</taxon>
        <taxon>Ascomycota</taxon>
        <taxon>Pezizomycotina</taxon>
        <taxon>Sordariomycetes</taxon>
        <taxon>Xylariomycetidae</taxon>
        <taxon>Amphisphaeriales</taxon>
        <taxon>Apiosporaceae</taxon>
        <taxon>Apiospora</taxon>
    </lineage>
</organism>
<keyword evidence="2" id="KW-0812">Transmembrane</keyword>
<feature type="region of interest" description="Disordered" evidence="1">
    <location>
        <begin position="114"/>
        <end position="137"/>
    </location>
</feature>
<gene>
    <name evidence="3" type="ORF">PG994_007471</name>
</gene>
<protein>
    <submittedName>
        <fullName evidence="3">Uncharacterized protein</fullName>
    </submittedName>
</protein>
<evidence type="ECO:0000256" key="1">
    <source>
        <dbReference type="SAM" id="MobiDB-lite"/>
    </source>
</evidence>
<feature type="compositionally biased region" description="Low complexity" evidence="1">
    <location>
        <begin position="73"/>
        <end position="88"/>
    </location>
</feature>
<dbReference type="RefSeq" id="XP_066715822.1">
    <property type="nucleotide sequence ID" value="XM_066858880.1"/>
</dbReference>
<feature type="compositionally biased region" description="Low complexity" evidence="1">
    <location>
        <begin position="114"/>
        <end position="132"/>
    </location>
</feature>
<feature type="region of interest" description="Disordered" evidence="1">
    <location>
        <begin position="40"/>
        <end position="96"/>
    </location>
</feature>
<evidence type="ECO:0000313" key="3">
    <source>
        <dbReference type="EMBL" id="KAK8064833.1"/>
    </source>
</evidence>
<keyword evidence="2" id="KW-1133">Transmembrane helix</keyword>
<feature type="region of interest" description="Disordered" evidence="1">
    <location>
        <begin position="173"/>
        <end position="206"/>
    </location>
</feature>
<comment type="caution">
    <text evidence="3">The sequence shown here is derived from an EMBL/GenBank/DDBJ whole genome shotgun (WGS) entry which is preliminary data.</text>
</comment>
<feature type="compositionally biased region" description="Basic residues" evidence="1">
    <location>
        <begin position="57"/>
        <end position="72"/>
    </location>
</feature>
<feature type="compositionally biased region" description="Gly residues" evidence="1">
    <location>
        <begin position="40"/>
        <end position="50"/>
    </location>
</feature>
<reference evidence="3 4" key="1">
    <citation type="submission" date="2023-01" db="EMBL/GenBank/DDBJ databases">
        <title>Analysis of 21 Apiospora genomes using comparative genomics revels a genus with tremendous synthesis potential of carbohydrate active enzymes and secondary metabolites.</title>
        <authorList>
            <person name="Sorensen T."/>
        </authorList>
    </citation>
    <scope>NUCLEOTIDE SEQUENCE [LARGE SCALE GENOMIC DNA]</scope>
    <source>
        <strain evidence="3 4">CBS 135458</strain>
    </source>
</reference>
<keyword evidence="2" id="KW-0472">Membrane</keyword>
<accession>A0ABR1V488</accession>
<evidence type="ECO:0000256" key="2">
    <source>
        <dbReference type="SAM" id="Phobius"/>
    </source>
</evidence>
<sequence>MTSDSMGKVPALCAPSGPFLTNYTACVACGEEQSHNGNADGGGGGWGGRGIGDHRRPPTTRRRRTIPRHRRTSTPSSASTSATATGATQQKARSRRPAFTTDIILAHEFTEAASPTGPAATVTATPGAADTTNSGGSGDRVWIAGPIVGAILGTALVILSVVFVMYYRRRRKRRAMGDAGGPSNSSPDTRPEVSHTGKPAVVAVET</sequence>
<name>A0ABR1V488_9PEZI</name>
<proteinExistence type="predicted"/>
<feature type="transmembrane region" description="Helical" evidence="2">
    <location>
        <begin position="141"/>
        <end position="167"/>
    </location>
</feature>
<dbReference type="Proteomes" id="UP001480595">
    <property type="component" value="Unassembled WGS sequence"/>
</dbReference>
<dbReference type="EMBL" id="JAQQWL010000007">
    <property type="protein sequence ID" value="KAK8064833.1"/>
    <property type="molecule type" value="Genomic_DNA"/>
</dbReference>